<evidence type="ECO:0000259" key="1">
    <source>
        <dbReference type="Pfam" id="PF22917"/>
    </source>
</evidence>
<dbReference type="Gene3D" id="3.40.50.720">
    <property type="entry name" value="NAD(P)-binding Rossmann-like Domain"/>
    <property type="match status" value="1"/>
</dbReference>
<evidence type="ECO:0000313" key="3">
    <source>
        <dbReference type="Proteomes" id="UP000637239"/>
    </source>
</evidence>
<protein>
    <recommendedName>
        <fullName evidence="1">PRISE-like Rossmann-fold domain-containing protein</fullName>
    </recommendedName>
</protein>
<name>A0A7R7VR74_ASPCH</name>
<accession>A0A7R7VR74</accession>
<dbReference type="SUPFAM" id="SSF51735">
    <property type="entry name" value="NAD(P)-binding Rossmann-fold domains"/>
    <property type="match status" value="1"/>
</dbReference>
<evidence type="ECO:0000313" key="2">
    <source>
        <dbReference type="EMBL" id="BCR88643.1"/>
    </source>
</evidence>
<dbReference type="EMBL" id="AP024419">
    <property type="protein sequence ID" value="BCR88643.1"/>
    <property type="molecule type" value="Genomic_DNA"/>
</dbReference>
<dbReference type="PANTHER" id="PTHR32487:SF8">
    <property type="entry name" value="NAD-DEPENDENT EPIMERASE_DEHYDRATASE DOMAIN-CONTAINING PROTEIN"/>
    <property type="match status" value="1"/>
</dbReference>
<dbReference type="RefSeq" id="XP_043137165.1">
    <property type="nucleotide sequence ID" value="XM_043279491.1"/>
</dbReference>
<dbReference type="KEGG" id="ache:ACHE_41207A"/>
<reference evidence="2" key="2">
    <citation type="submission" date="2021-02" db="EMBL/GenBank/DDBJ databases">
        <title>Aspergillus chevalieri M1 genome sequence.</title>
        <authorList>
            <person name="Kadooka C."/>
            <person name="Mori K."/>
            <person name="Futagami T."/>
        </authorList>
    </citation>
    <scope>NUCLEOTIDE SEQUENCE</scope>
    <source>
        <strain evidence="2">M1</strain>
    </source>
</reference>
<reference evidence="2" key="1">
    <citation type="submission" date="2021-01" db="EMBL/GenBank/DDBJ databases">
        <authorList>
            <consortium name="Aspergillus chevalieri M1 genome sequencing consortium"/>
            <person name="Kazuki M."/>
            <person name="Futagami T."/>
        </authorList>
    </citation>
    <scope>NUCLEOTIDE SEQUENCE</scope>
    <source>
        <strain evidence="2">M1</strain>
    </source>
</reference>
<dbReference type="InterPro" id="IPR055222">
    <property type="entry name" value="PRISE-like_Rossmann-fold"/>
</dbReference>
<keyword evidence="3" id="KW-1185">Reference proteome</keyword>
<dbReference type="Proteomes" id="UP000637239">
    <property type="component" value="Chromosome 4"/>
</dbReference>
<sequence>MEHNYNVALVFGASGISGWAMTKNLLSYPTANTFRRIIALTNRPRSLAENGLPQDRRLELYSGIDLRGSLEEVIERMKGKIPGLSEVTHMYYCASSNATSFTETILNAREINIAMTHNAVHATDRLCSDLKFVVHQTGTNYYGVAVFEHLDKFQINPPLKEDNPRVPAPYGDEVFYYAQVDLIREAAKGKQWGWCEVRPDMIVGFVPTETAMNLLEPVALYLSLYRFIHGPGATVPFPGSPKSFIYTHTDTSQDILTKAEIYLSVVKPTEANGEAFNIADTATPGPWSVKWPMLAECFGLMGTAPIVDGWGGIDQWWNEHHEDYQRMCETYGLQRRAVSESAWVFSKVSLTMLNRNRELSLDKIRSIGFTEELPVGQGHYVTLDRMVDERILPPKSRFWQIVMGNRYAIDWL</sequence>
<dbReference type="InterPro" id="IPR036291">
    <property type="entry name" value="NAD(P)-bd_dom_sf"/>
</dbReference>
<gene>
    <name evidence="2" type="ORF">ACHE_41207A</name>
</gene>
<dbReference type="CDD" id="cd08948">
    <property type="entry name" value="5beta-POR_like_SDR_a"/>
    <property type="match status" value="1"/>
</dbReference>
<proteinExistence type="predicted"/>
<dbReference type="GeneID" id="66983001"/>
<feature type="domain" description="PRISE-like Rossmann-fold" evidence="1">
    <location>
        <begin position="8"/>
        <end position="393"/>
    </location>
</feature>
<dbReference type="PANTHER" id="PTHR32487">
    <property type="entry name" value="3-OXO-DELTA(4,5)-STEROID 5-BETA-REDUCTASE"/>
    <property type="match status" value="1"/>
</dbReference>
<dbReference type="Pfam" id="PF22917">
    <property type="entry name" value="PRISE"/>
    <property type="match status" value="1"/>
</dbReference>
<dbReference type="AlphaFoldDB" id="A0A7R7VR74"/>
<organism evidence="2 3">
    <name type="scientific">Aspergillus chevalieri</name>
    <name type="common">Eurotium chevalieri</name>
    <dbReference type="NCBI Taxonomy" id="182096"/>
    <lineage>
        <taxon>Eukaryota</taxon>
        <taxon>Fungi</taxon>
        <taxon>Dikarya</taxon>
        <taxon>Ascomycota</taxon>
        <taxon>Pezizomycotina</taxon>
        <taxon>Eurotiomycetes</taxon>
        <taxon>Eurotiomycetidae</taxon>
        <taxon>Eurotiales</taxon>
        <taxon>Aspergillaceae</taxon>
        <taxon>Aspergillus</taxon>
        <taxon>Aspergillus subgen. Aspergillus</taxon>
    </lineage>
</organism>